<keyword evidence="1" id="KW-0812">Transmembrane</keyword>
<evidence type="ECO:0000313" key="2">
    <source>
        <dbReference type="EMBL" id="CDW38375.1"/>
    </source>
</evidence>
<dbReference type="EMBL" id="HACA01021014">
    <property type="protein sequence ID" value="CDW38375.1"/>
    <property type="molecule type" value="Transcribed_RNA"/>
</dbReference>
<feature type="transmembrane region" description="Helical" evidence="1">
    <location>
        <begin position="63"/>
        <end position="85"/>
    </location>
</feature>
<dbReference type="AlphaFoldDB" id="A0A0K2UK11"/>
<reference evidence="2" key="1">
    <citation type="submission" date="2014-05" db="EMBL/GenBank/DDBJ databases">
        <authorList>
            <person name="Chronopoulou M."/>
        </authorList>
    </citation>
    <scope>NUCLEOTIDE SEQUENCE</scope>
    <source>
        <tissue evidence="2">Whole organism</tissue>
    </source>
</reference>
<protein>
    <submittedName>
        <fullName evidence="2">Uncharacterized protein</fullName>
    </submittedName>
</protein>
<feature type="transmembrane region" description="Helical" evidence="1">
    <location>
        <begin position="12"/>
        <end position="31"/>
    </location>
</feature>
<keyword evidence="1" id="KW-0472">Membrane</keyword>
<keyword evidence="1" id="KW-1133">Transmembrane helix</keyword>
<sequence>MFTFFITCFNPGIPYGLLVFFLRFGPNFYFLDPPPQTQGPRRRFSDPFPIIGLADSFFPNKKLSYVLLSIIFSPFFTCPGPWRYFFPLLSHSRKRERGFIK</sequence>
<proteinExistence type="predicted"/>
<evidence type="ECO:0000256" key="1">
    <source>
        <dbReference type="SAM" id="Phobius"/>
    </source>
</evidence>
<accession>A0A0K2UK11</accession>
<organism evidence="2">
    <name type="scientific">Lepeophtheirus salmonis</name>
    <name type="common">Salmon louse</name>
    <name type="synonym">Caligus salmonis</name>
    <dbReference type="NCBI Taxonomy" id="72036"/>
    <lineage>
        <taxon>Eukaryota</taxon>
        <taxon>Metazoa</taxon>
        <taxon>Ecdysozoa</taxon>
        <taxon>Arthropoda</taxon>
        <taxon>Crustacea</taxon>
        <taxon>Multicrustacea</taxon>
        <taxon>Hexanauplia</taxon>
        <taxon>Copepoda</taxon>
        <taxon>Siphonostomatoida</taxon>
        <taxon>Caligidae</taxon>
        <taxon>Lepeophtheirus</taxon>
    </lineage>
</organism>
<name>A0A0K2UK11_LEPSM</name>